<gene>
    <name evidence="1" type="primary">ancA_2</name>
    <name evidence="1" type="ORF">CB4_00663</name>
</gene>
<dbReference type="PANTHER" id="PTHR43308">
    <property type="entry name" value="OUTER MEMBRANE PROTEIN ALPHA-RELATED"/>
    <property type="match status" value="1"/>
</dbReference>
<organism evidence="1 2">
    <name type="scientific">Aneurinibacillus soli</name>
    <dbReference type="NCBI Taxonomy" id="1500254"/>
    <lineage>
        <taxon>Bacteria</taxon>
        <taxon>Bacillati</taxon>
        <taxon>Bacillota</taxon>
        <taxon>Bacilli</taxon>
        <taxon>Bacillales</taxon>
        <taxon>Paenibacillaceae</taxon>
        <taxon>Aneurinibacillus group</taxon>
        <taxon>Aneurinibacillus</taxon>
    </lineage>
</organism>
<dbReference type="RefSeq" id="WP_096463574.1">
    <property type="nucleotide sequence ID" value="NZ_AP017312.1"/>
</dbReference>
<dbReference type="AlphaFoldDB" id="A0A0U4WCH8"/>
<dbReference type="OrthoDB" id="185675at2"/>
<proteinExistence type="predicted"/>
<keyword evidence="2" id="KW-1185">Reference proteome</keyword>
<dbReference type="PROSITE" id="PS51272">
    <property type="entry name" value="SLH"/>
    <property type="match status" value="3"/>
</dbReference>
<evidence type="ECO:0000313" key="2">
    <source>
        <dbReference type="Proteomes" id="UP000217696"/>
    </source>
</evidence>
<name>A0A0U4WCH8_9BACL</name>
<sequence length="539" mass="55000">MKLYKKVFKVCSSTFLASTLVLSAGTAVFAQAKDVENHWAQNQITKWVDAGYVKGYEDGTFKPNNSITRAEFIRLVNQSFGFTEVATITYTDVAPSQWFYSEVAKAKAAGYISGYEDGTMKPNNKISRQEAAAIIQRLLKLQGTEASSFQDGQAIASWAKGAVGSVAANKIMNGYPDGTFKPATNITRAESVVTLDKAMGAKGTDSPVASQAPGKTYDKAGTYGASAGKTDTIQGDVIISAADVKLQNTVIDGNLLIAESVGSGNVYLNNVTVKGTTTVKGGGSNSIYAADSTLGKVVVNKNDVHLVASGTTAASSVVVQSGAKIEQGSLSSSAKGFGTISIAAVSSGTVKLVGNFDSVTVDGKASIELSNGKVDSLDVSKGAEGASLTVMSDANVKNLTVNDASKVYGSGKIENAKVNVNGVSFATRPTNVQTASGVTVSISSSNGGGGGGGGSSTTTTKKSYTNGAIINVNDLSGITSIEITSGTVTLNGIIPAGKTVTVKASATLTGTGTINGNLILENTGTTLHGITVNGTTTIQ</sequence>
<accession>A0A0U4WCH8</accession>
<dbReference type="EMBL" id="AP017312">
    <property type="protein sequence ID" value="BAU26536.1"/>
    <property type="molecule type" value="Genomic_DNA"/>
</dbReference>
<reference evidence="1 2" key="1">
    <citation type="submission" date="2015-12" db="EMBL/GenBank/DDBJ databases">
        <title>Genome sequence of Aneurinibacillus soli.</title>
        <authorList>
            <person name="Lee J.S."/>
            <person name="Lee K.C."/>
            <person name="Kim K.K."/>
            <person name="Lee B.W."/>
        </authorList>
    </citation>
    <scope>NUCLEOTIDE SEQUENCE [LARGE SCALE GENOMIC DNA]</scope>
    <source>
        <strain evidence="1 2">CB4</strain>
    </source>
</reference>
<dbReference type="InterPro" id="IPR001119">
    <property type="entry name" value="SLH_dom"/>
</dbReference>
<dbReference type="Proteomes" id="UP000217696">
    <property type="component" value="Chromosome"/>
</dbReference>
<dbReference type="InterPro" id="IPR051465">
    <property type="entry name" value="Cell_Envelope_Struct_Comp"/>
</dbReference>
<dbReference type="KEGG" id="asoc:CB4_00663"/>
<dbReference type="Pfam" id="PF00395">
    <property type="entry name" value="SLH"/>
    <property type="match status" value="3"/>
</dbReference>
<protein>
    <submittedName>
        <fullName evidence="1">Cellulosome-anchoring protein</fullName>
    </submittedName>
</protein>
<dbReference type="PANTHER" id="PTHR43308:SF5">
    <property type="entry name" value="S-LAYER PROTEIN _ PEPTIDOGLYCAN ENDO-BETA-N-ACETYLGLUCOSAMINIDASE"/>
    <property type="match status" value="1"/>
</dbReference>
<evidence type="ECO:0000313" key="1">
    <source>
        <dbReference type="EMBL" id="BAU26536.1"/>
    </source>
</evidence>